<feature type="compositionally biased region" description="Acidic residues" evidence="1">
    <location>
        <begin position="30"/>
        <end position="54"/>
    </location>
</feature>
<evidence type="ECO:0000256" key="1">
    <source>
        <dbReference type="SAM" id="MobiDB-lite"/>
    </source>
</evidence>
<organism evidence="2 3">
    <name type="scientific">Exophiala mesophila</name>
    <name type="common">Black yeast-like fungus</name>
    <dbReference type="NCBI Taxonomy" id="212818"/>
    <lineage>
        <taxon>Eukaryota</taxon>
        <taxon>Fungi</taxon>
        <taxon>Dikarya</taxon>
        <taxon>Ascomycota</taxon>
        <taxon>Pezizomycotina</taxon>
        <taxon>Eurotiomycetes</taxon>
        <taxon>Chaetothyriomycetidae</taxon>
        <taxon>Chaetothyriales</taxon>
        <taxon>Herpotrichiellaceae</taxon>
        <taxon>Exophiala</taxon>
    </lineage>
</organism>
<feature type="compositionally biased region" description="Basic and acidic residues" evidence="1">
    <location>
        <begin position="55"/>
        <end position="65"/>
    </location>
</feature>
<feature type="region of interest" description="Disordered" evidence="1">
    <location>
        <begin position="30"/>
        <end position="82"/>
    </location>
</feature>
<comment type="caution">
    <text evidence="2">The sequence shown here is derived from an EMBL/GenBank/DDBJ whole genome shotgun (WGS) entry which is preliminary data.</text>
</comment>
<proteinExistence type="predicted"/>
<dbReference type="AlphaFoldDB" id="A0A438NH51"/>
<dbReference type="Proteomes" id="UP000288859">
    <property type="component" value="Unassembled WGS sequence"/>
</dbReference>
<feature type="region of interest" description="Disordered" evidence="1">
    <location>
        <begin position="176"/>
        <end position="199"/>
    </location>
</feature>
<evidence type="ECO:0000313" key="3">
    <source>
        <dbReference type="Proteomes" id="UP000288859"/>
    </source>
</evidence>
<gene>
    <name evidence="2" type="ORF">B0A52_01332</name>
</gene>
<sequence>MGLEELPVNVNRGRNFDAAPWLDDFQFLDAEAEVDNEANHDNDDEVANENENEIEPEHEHEHDDTSTITSTSSTSPFPTTTTIPKLTKAELRAQKKAAKMAKSTSKAAKNQAKHIVTVRSEDVDAVNRILHGEADQQARNTHPLASDKTIEQVIARNMGFMSNIQEHKKALMNSIAQRRRTQREKDRRKSQRGRLSVAAEDELNEEAEELETLLTAVLVKLGVGEQDVHAVRQHRSSHHVQLGSAKKNNNNNVVSTNGDANSTANRLSIVANLKTLVKDDLERHENEQRETCVRAGGFWRYVGKPVFDRMTQVAEQLDWKTGAKNKDVKSHVVEEAEVEAEEE</sequence>
<evidence type="ECO:0000313" key="2">
    <source>
        <dbReference type="EMBL" id="RVX75055.1"/>
    </source>
</evidence>
<dbReference type="EMBL" id="NAJM01000003">
    <property type="protein sequence ID" value="RVX75055.1"/>
    <property type="molecule type" value="Genomic_DNA"/>
</dbReference>
<feature type="compositionally biased region" description="Basic residues" evidence="1">
    <location>
        <begin position="177"/>
        <end position="192"/>
    </location>
</feature>
<protein>
    <submittedName>
        <fullName evidence="2">Uncharacterized protein</fullName>
    </submittedName>
</protein>
<accession>A0A438NH51</accession>
<dbReference type="OrthoDB" id="4156490at2759"/>
<name>A0A438NH51_EXOME</name>
<feature type="compositionally biased region" description="Low complexity" evidence="1">
    <location>
        <begin position="66"/>
        <end position="82"/>
    </location>
</feature>
<reference evidence="2 3" key="1">
    <citation type="submission" date="2017-03" db="EMBL/GenBank/DDBJ databases">
        <title>Genomes of endolithic fungi from Antarctica.</title>
        <authorList>
            <person name="Coleine C."/>
            <person name="Masonjones S."/>
            <person name="Stajich J.E."/>
        </authorList>
    </citation>
    <scope>NUCLEOTIDE SEQUENCE [LARGE SCALE GENOMIC DNA]</scope>
    <source>
        <strain evidence="2 3">CCFEE 6314</strain>
    </source>
</reference>
<dbReference type="VEuPathDB" id="FungiDB:PV10_04658"/>